<evidence type="ECO:0000313" key="3">
    <source>
        <dbReference type="EMBL" id="MXN18152.1"/>
    </source>
</evidence>
<organism evidence="3 4">
    <name type="scientific">Pseudooceanicola albus</name>
    <dbReference type="NCBI Taxonomy" id="2692189"/>
    <lineage>
        <taxon>Bacteria</taxon>
        <taxon>Pseudomonadati</taxon>
        <taxon>Pseudomonadota</taxon>
        <taxon>Alphaproteobacteria</taxon>
        <taxon>Rhodobacterales</taxon>
        <taxon>Paracoccaceae</taxon>
        <taxon>Pseudooceanicola</taxon>
    </lineage>
</organism>
<comment type="caution">
    <text evidence="3">The sequence shown here is derived from an EMBL/GenBank/DDBJ whole genome shotgun (WGS) entry which is preliminary data.</text>
</comment>
<accession>A0A6L7G373</accession>
<dbReference type="EMBL" id="WUMU01000007">
    <property type="protein sequence ID" value="MXN18152.1"/>
    <property type="molecule type" value="Genomic_DNA"/>
</dbReference>
<sequence>MQDQLNLTGQILIAMPGIGDSRFEHSVILICAHGDDGAMGLMINRHAGQVTLGALCDQLSIDVPRKMAERAVHSGGPVERERGFVLHSSEYKGSVSTLPISDELSMTATLDILEDIAEGRGPARSMMMLGYCGWAPGQLEAELGENGWLIGDPTQELIFDRENAQKWGMSMTAQGINPLLLSPAAGRA</sequence>
<evidence type="ECO:0000256" key="2">
    <source>
        <dbReference type="HAMAP-Rule" id="MF_00758"/>
    </source>
</evidence>
<dbReference type="Gene3D" id="3.40.1740.10">
    <property type="entry name" value="VC0467-like"/>
    <property type="match status" value="1"/>
</dbReference>
<gene>
    <name evidence="3" type="ORF">GR170_09920</name>
</gene>
<dbReference type="AlphaFoldDB" id="A0A6L7G373"/>
<dbReference type="NCBIfam" id="NF001268">
    <property type="entry name" value="PRK00228.1-4"/>
    <property type="match status" value="1"/>
</dbReference>
<dbReference type="Proteomes" id="UP000477911">
    <property type="component" value="Unassembled WGS sequence"/>
</dbReference>
<dbReference type="GO" id="GO:0005829">
    <property type="term" value="C:cytosol"/>
    <property type="evidence" value="ECO:0007669"/>
    <property type="project" value="TreeGrafter"/>
</dbReference>
<dbReference type="PANTHER" id="PTHR30327:SF1">
    <property type="entry name" value="UPF0301 PROTEIN YQGE"/>
    <property type="match status" value="1"/>
</dbReference>
<dbReference type="RefSeq" id="WP_160894176.1">
    <property type="nucleotide sequence ID" value="NZ_WUMU01000007.1"/>
</dbReference>
<dbReference type="PANTHER" id="PTHR30327">
    <property type="entry name" value="UNCHARACTERIZED PROTEIN YQGE"/>
    <property type="match status" value="1"/>
</dbReference>
<evidence type="ECO:0000256" key="1">
    <source>
        <dbReference type="ARBA" id="ARBA00009600"/>
    </source>
</evidence>
<name>A0A6L7G373_9RHOB</name>
<reference evidence="3 4" key="1">
    <citation type="submission" date="2019-12" db="EMBL/GenBank/DDBJ databases">
        <authorList>
            <person name="Li M."/>
        </authorList>
    </citation>
    <scope>NUCLEOTIDE SEQUENCE [LARGE SCALE GENOMIC DNA]</scope>
    <source>
        <strain evidence="3 4">GBMRC 2024</strain>
    </source>
</reference>
<dbReference type="Pfam" id="PF02622">
    <property type="entry name" value="DUF179"/>
    <property type="match status" value="1"/>
</dbReference>
<dbReference type="HAMAP" id="MF_00758">
    <property type="entry name" value="UPF0301"/>
    <property type="match status" value="1"/>
</dbReference>
<protein>
    <recommendedName>
        <fullName evidence="2">UPF0301 protein GR170_09920</fullName>
    </recommendedName>
</protein>
<comment type="similarity">
    <text evidence="1 2">Belongs to the UPF0301 (AlgH) family.</text>
</comment>
<dbReference type="InterPro" id="IPR003774">
    <property type="entry name" value="AlgH-like"/>
</dbReference>
<proteinExistence type="inferred from homology"/>
<keyword evidence="4" id="KW-1185">Reference proteome</keyword>
<dbReference type="SUPFAM" id="SSF143456">
    <property type="entry name" value="VC0467-like"/>
    <property type="match status" value="1"/>
</dbReference>
<evidence type="ECO:0000313" key="4">
    <source>
        <dbReference type="Proteomes" id="UP000477911"/>
    </source>
</evidence>